<name>A0A7Y0GCG0_9SPHN</name>
<dbReference type="InterPro" id="IPR024467">
    <property type="entry name" value="Xre/MbcA/ParS-like_toxin-bd"/>
</dbReference>
<gene>
    <name evidence="2" type="ORF">HHL27_21070</name>
</gene>
<dbReference type="EMBL" id="JABBGM010000019">
    <property type="protein sequence ID" value="NML96158.1"/>
    <property type="molecule type" value="Genomic_DNA"/>
</dbReference>
<comment type="caution">
    <text evidence="2">The sequence shown here is derived from an EMBL/GenBank/DDBJ whole genome shotgun (WGS) entry which is preliminary data.</text>
</comment>
<dbReference type="RefSeq" id="WP_169495366.1">
    <property type="nucleotide sequence ID" value="NZ_JABBGM010000019.1"/>
</dbReference>
<keyword evidence="3" id="KW-1185">Reference proteome</keyword>
<organism evidence="2 3">
    <name type="scientific">Novosphingobium olei</name>
    <dbReference type="NCBI Taxonomy" id="2728851"/>
    <lineage>
        <taxon>Bacteria</taxon>
        <taxon>Pseudomonadati</taxon>
        <taxon>Pseudomonadota</taxon>
        <taxon>Alphaproteobacteria</taxon>
        <taxon>Sphingomonadales</taxon>
        <taxon>Sphingomonadaceae</taxon>
        <taxon>Novosphingobium</taxon>
    </lineage>
</organism>
<dbReference type="Pfam" id="PF09722">
    <property type="entry name" value="Xre_MbcA_ParS_C"/>
    <property type="match status" value="1"/>
</dbReference>
<reference evidence="2 3" key="1">
    <citation type="submission" date="2020-04" db="EMBL/GenBank/DDBJ databases">
        <title>Novosphingobium sp. TW-4 isolated from soil.</title>
        <authorList>
            <person name="Dahal R.H."/>
            <person name="Chaudhary D.K."/>
        </authorList>
    </citation>
    <scope>NUCLEOTIDE SEQUENCE [LARGE SCALE GENOMIC DNA]</scope>
    <source>
        <strain evidence="2 3">TW-4</strain>
    </source>
</reference>
<sequence length="120" mass="12673">MASAAFLNEITGTAGVSVDKLSAALHIPKSELAIAAGLSRDAVSKAARSHSVTTQSRLREMSEIINRVIPWAGSELAAYAWYRSQPLPSFGDATAEELVRQGQGEKVRAYLGRIAAGGFA</sequence>
<evidence type="ECO:0000313" key="2">
    <source>
        <dbReference type="EMBL" id="NML96158.1"/>
    </source>
</evidence>
<evidence type="ECO:0000259" key="1">
    <source>
        <dbReference type="Pfam" id="PF09722"/>
    </source>
</evidence>
<dbReference type="Proteomes" id="UP000583556">
    <property type="component" value="Unassembled WGS sequence"/>
</dbReference>
<proteinExistence type="predicted"/>
<accession>A0A7Y0GCG0</accession>
<evidence type="ECO:0000313" key="3">
    <source>
        <dbReference type="Proteomes" id="UP000583556"/>
    </source>
</evidence>
<protein>
    <submittedName>
        <fullName evidence="2">DUF2384 domain-containing protein</fullName>
    </submittedName>
</protein>
<dbReference type="AlphaFoldDB" id="A0A7Y0GCG0"/>
<feature type="domain" description="Antitoxin Xre/MbcA/ParS-like toxin-binding" evidence="1">
    <location>
        <begin position="73"/>
        <end position="117"/>
    </location>
</feature>